<feature type="compositionally biased region" description="Polar residues" evidence="1">
    <location>
        <begin position="1105"/>
        <end position="1116"/>
    </location>
</feature>
<dbReference type="Proteomes" id="UP000011761">
    <property type="component" value="Unassembled WGS sequence"/>
</dbReference>
<dbReference type="EMBL" id="KB445562">
    <property type="protein sequence ID" value="EMC92364.1"/>
    <property type="molecule type" value="Genomic_DNA"/>
</dbReference>
<feature type="compositionally biased region" description="Basic and acidic residues" evidence="1">
    <location>
        <begin position="1467"/>
        <end position="1484"/>
    </location>
</feature>
<feature type="compositionally biased region" description="Polar residues" evidence="1">
    <location>
        <begin position="746"/>
        <end position="756"/>
    </location>
</feature>
<feature type="region of interest" description="Disordered" evidence="1">
    <location>
        <begin position="922"/>
        <end position="943"/>
    </location>
</feature>
<feature type="compositionally biased region" description="Low complexity" evidence="1">
    <location>
        <begin position="1090"/>
        <end position="1104"/>
    </location>
</feature>
<feature type="compositionally biased region" description="Polar residues" evidence="1">
    <location>
        <begin position="1348"/>
        <end position="1364"/>
    </location>
</feature>
<dbReference type="Gene3D" id="1.10.20.10">
    <property type="entry name" value="Histone, subunit A"/>
    <property type="match status" value="1"/>
</dbReference>
<dbReference type="HOGENOM" id="CLU_002983_1_0_1"/>
<dbReference type="KEGG" id="bcom:BAUCODRAFT_27660"/>
<organism evidence="2 3">
    <name type="scientific">Baudoinia panamericana (strain UAMH 10762)</name>
    <name type="common">Angels' share fungus</name>
    <name type="synonym">Baudoinia compniacensis (strain UAMH 10762)</name>
    <dbReference type="NCBI Taxonomy" id="717646"/>
    <lineage>
        <taxon>Eukaryota</taxon>
        <taxon>Fungi</taxon>
        <taxon>Dikarya</taxon>
        <taxon>Ascomycota</taxon>
        <taxon>Pezizomycotina</taxon>
        <taxon>Dothideomycetes</taxon>
        <taxon>Dothideomycetidae</taxon>
        <taxon>Mycosphaerellales</taxon>
        <taxon>Teratosphaeriaceae</taxon>
        <taxon>Baudoinia</taxon>
    </lineage>
</organism>
<feature type="compositionally biased region" description="Basic and acidic residues" evidence="1">
    <location>
        <begin position="994"/>
        <end position="1012"/>
    </location>
</feature>
<feature type="compositionally biased region" description="Polar residues" evidence="1">
    <location>
        <begin position="33"/>
        <end position="43"/>
    </location>
</feature>
<dbReference type="OrthoDB" id="5382203at2759"/>
<protein>
    <submittedName>
        <fullName evidence="2">Uncharacterized protein</fullName>
    </submittedName>
</protein>
<feature type="compositionally biased region" description="Basic and acidic residues" evidence="1">
    <location>
        <begin position="681"/>
        <end position="698"/>
    </location>
</feature>
<feature type="compositionally biased region" description="Polar residues" evidence="1">
    <location>
        <begin position="780"/>
        <end position="794"/>
    </location>
</feature>
<feature type="region of interest" description="Disordered" evidence="1">
    <location>
        <begin position="617"/>
        <end position="650"/>
    </location>
</feature>
<evidence type="ECO:0000256" key="1">
    <source>
        <dbReference type="SAM" id="MobiDB-lite"/>
    </source>
</evidence>
<feature type="region of interest" description="Disordered" evidence="1">
    <location>
        <begin position="667"/>
        <end position="723"/>
    </location>
</feature>
<evidence type="ECO:0000313" key="2">
    <source>
        <dbReference type="EMBL" id="EMC92364.1"/>
    </source>
</evidence>
<feature type="compositionally biased region" description="Polar residues" evidence="1">
    <location>
        <begin position="667"/>
        <end position="679"/>
    </location>
</feature>
<feature type="region of interest" description="Disordered" evidence="1">
    <location>
        <begin position="538"/>
        <end position="561"/>
    </location>
</feature>
<feature type="region of interest" description="Disordered" evidence="1">
    <location>
        <begin position="431"/>
        <end position="524"/>
    </location>
</feature>
<proteinExistence type="predicted"/>
<accession>M2N0A0</accession>
<feature type="region of interest" description="Disordered" evidence="1">
    <location>
        <begin position="1274"/>
        <end position="1487"/>
    </location>
</feature>
<feature type="compositionally biased region" description="Basic and acidic residues" evidence="1">
    <location>
        <begin position="758"/>
        <end position="769"/>
    </location>
</feature>
<dbReference type="OMA" id="ETIHYTL"/>
<dbReference type="eggNOG" id="ENOG502QRX2">
    <property type="taxonomic scope" value="Eukaryota"/>
</dbReference>
<feature type="compositionally biased region" description="Polar residues" evidence="1">
    <location>
        <begin position="1388"/>
        <end position="1398"/>
    </location>
</feature>
<feature type="compositionally biased region" description="Basic and acidic residues" evidence="1">
    <location>
        <begin position="924"/>
        <end position="934"/>
    </location>
</feature>
<feature type="compositionally biased region" description="Basic and acidic residues" evidence="1">
    <location>
        <begin position="619"/>
        <end position="634"/>
    </location>
</feature>
<gene>
    <name evidence="2" type="ORF">BAUCODRAFT_27660</name>
</gene>
<feature type="region of interest" description="Disordered" evidence="1">
    <location>
        <begin position="1201"/>
        <end position="1253"/>
    </location>
</feature>
<dbReference type="GO" id="GO:0046982">
    <property type="term" value="F:protein heterodimerization activity"/>
    <property type="evidence" value="ECO:0007669"/>
    <property type="project" value="InterPro"/>
</dbReference>
<evidence type="ECO:0000313" key="3">
    <source>
        <dbReference type="Proteomes" id="UP000011761"/>
    </source>
</evidence>
<feature type="region of interest" description="Disordered" evidence="1">
    <location>
        <begin position="746"/>
        <end position="827"/>
    </location>
</feature>
<feature type="region of interest" description="Disordered" evidence="1">
    <location>
        <begin position="1"/>
        <end position="46"/>
    </location>
</feature>
<keyword evidence="3" id="KW-1185">Reference proteome</keyword>
<name>M2N0A0_BAUPA</name>
<dbReference type="GeneID" id="19110613"/>
<reference evidence="2 3" key="1">
    <citation type="journal article" date="2012" name="PLoS Pathog.">
        <title>Diverse lifestyles and strategies of plant pathogenesis encoded in the genomes of eighteen Dothideomycetes fungi.</title>
        <authorList>
            <person name="Ohm R.A."/>
            <person name="Feau N."/>
            <person name="Henrissat B."/>
            <person name="Schoch C.L."/>
            <person name="Horwitz B.A."/>
            <person name="Barry K.W."/>
            <person name="Condon B.J."/>
            <person name="Copeland A.C."/>
            <person name="Dhillon B."/>
            <person name="Glaser F."/>
            <person name="Hesse C.N."/>
            <person name="Kosti I."/>
            <person name="LaButti K."/>
            <person name="Lindquist E.A."/>
            <person name="Lucas S."/>
            <person name="Salamov A.A."/>
            <person name="Bradshaw R.E."/>
            <person name="Ciuffetti L."/>
            <person name="Hamelin R.C."/>
            <person name="Kema G.H.J."/>
            <person name="Lawrence C."/>
            <person name="Scott J.A."/>
            <person name="Spatafora J.W."/>
            <person name="Turgeon B.G."/>
            <person name="de Wit P.J.G.M."/>
            <person name="Zhong S."/>
            <person name="Goodwin S.B."/>
            <person name="Grigoriev I.V."/>
        </authorList>
    </citation>
    <scope>NUCLEOTIDE SEQUENCE [LARGE SCALE GENOMIC DNA]</scope>
    <source>
        <strain evidence="2 3">UAMH 10762</strain>
    </source>
</reference>
<dbReference type="InterPro" id="IPR009072">
    <property type="entry name" value="Histone-fold"/>
</dbReference>
<feature type="region of interest" description="Disordered" evidence="1">
    <location>
        <begin position="965"/>
        <end position="1159"/>
    </location>
</feature>
<feature type="compositionally biased region" description="Polar residues" evidence="1">
    <location>
        <begin position="1149"/>
        <end position="1159"/>
    </location>
</feature>
<sequence>MDYNQQQAQHVPPPHTPPRNRILGPPFERTPISPVTSRSTPNNGPVYGVPSLQSLRHPYRVHDAYDLSQQVVSPVMSRSASVASDRFSTISALTSTYFPPNPQHVNPRPAYVAPFGAAQVVGEHRARVPEYLSDDGDSNPTKDDVDFSDPALALINAFLDQMLFSFLATARSTTLTALKPAVTEVLKSRLARDAIASAEEELHELLAGGDEEEEVNTSKNSSETNRRWDLELVWKRTRLRVMVYMRLGEMEDDDEERYVKEEELFQGNERRFSQTSGLVSWAAAIFLTGVLEYIAEQSLEIAGNAAFARARRQDRSARSPTAFGDRTAVIVEDHDVEKIALSSTLGRLWRNWRKLLRSNAASVGFAQPRTSSRLNGDILERPSSAGTDSVDERALRLEDVPEMEYPEHVLASNIPLPIGDRRRDVDEIEVPGLAHDPDAQNVEEEEPSAVRRNSFTGAPAYRSVNGVLTPDSAGATDRDDRPSLSRKRSVSVPTPARTPLVHETDQMPGAFPETPGPVPELESPTLAGRDEQTLAPAVQQTTDAPVESAPPTQPRALDPDDDHVFEQKANAAEMASLKRSLISDQQRDKRPRHSLLGTALTGSAAVAAAATVAASVAHEQPKQQRSEQVDRADSNELLTTGPTRDVEELDRRKSLMDLKALLADQTSNGAVSNSAQTIASRDGEESGQKSLPTRRDSEGSNASYTLGDGAPQAAPSQPPAEPMNTRLGYMLKYGYADESGIGMSQTWDTGPFSGSSRGAEESQARDLSKKPTRLILGDSPSHNGIESSTVQSTVPAEGPQGFLESRSLNSKTDRPDFSKPFPQASSDLQRAETAKAAHKRRSIPGVAFTSAAAQPIVEANPHRQSWVAAVQQHRELENGTPANDPLRDVPPMPTEASFADSAAVAQEHPAVAIMNNLRNMNGEKQQEPQEEPERALTSASIRGPEDFDLYVQVAETMKYTLTPEAVRDNPAPSGALKPASPVELSSVPSISRLQPDRQDETGDARMGRERTSKQATSAAVDDEEERARKRENRRSISRPTPRNVSAHRRSGLMAREPRVLTESTQDFADFIRSTGPAKEQEVLPIIDPATRSTTSLHSLRSSQSNATSRSPSTASQERTRSITKSAMVAENIPPVPPVPSKTKSRTNLHPRSATGTGSNAELIDFIRAGPTEEGQQRIPREIAPFRNTMDSDQMRQTGDAINGITGDPNATMSGNTRPTSGSSTQRRPASQRTAQSSNNAAATVHPAHSGQPQRLSAIKPAAPEAAAPVGAISAMPGAMPQGMPPRRRHRNKDPYAIDLDDDDNDLLTALPMGKRQEETLSDFLKNAEPPETNAPRPLVNGNGVDMRSLTNKPRSNSVHSQKSAHSAAGARAKSMQSQQGPRPGAPSNAASASQTRLNSPLAGSAGSSKPRMEAREPGISGKTGGKRNSSMPPPKESSTKELADFLKNSGPEQSAPAPIVGRQSKLTPKEAAKAQKKVEKESKGAKRGFFGKSIRKTWLDMP</sequence>
<feature type="compositionally biased region" description="Polar residues" evidence="1">
    <location>
        <begin position="1208"/>
        <end position="1241"/>
    </location>
</feature>
<dbReference type="RefSeq" id="XP_007680308.1">
    <property type="nucleotide sequence ID" value="XM_007682118.1"/>
</dbReference>